<evidence type="ECO:0000313" key="5">
    <source>
        <dbReference type="Proteomes" id="UP000190797"/>
    </source>
</evidence>
<dbReference type="InterPro" id="IPR028082">
    <property type="entry name" value="Peripla_BP_I"/>
</dbReference>
<keyword evidence="3" id="KW-0732">Signal</keyword>
<evidence type="ECO:0008006" key="6">
    <source>
        <dbReference type="Google" id="ProtNLM"/>
    </source>
</evidence>
<dbReference type="GO" id="GO:0030313">
    <property type="term" value="C:cell envelope"/>
    <property type="evidence" value="ECO:0007669"/>
    <property type="project" value="UniProtKB-SubCell"/>
</dbReference>
<name>A0A1U9ZZH4_9ACTN</name>
<accession>A0A1U9ZZH4</accession>
<dbReference type="STRING" id="1909395.BKM31_19420"/>
<sequence length="119" mass="12047">MGSQSAGSSVTQANAAGIPIMAFDRKPSGGKGKVKVLGNDGIADALAAVAAGEMYATNAESPFALGQKVMSLAGDVLGGKQVQPDETLRGELVTKNNVKEYADHLTSLGDKSGVPDSLK</sequence>
<organism evidence="4 5">
    <name type="scientific">[Actinomadura] parvosata subsp. kistnae</name>
    <dbReference type="NCBI Taxonomy" id="1909395"/>
    <lineage>
        <taxon>Bacteria</taxon>
        <taxon>Bacillati</taxon>
        <taxon>Actinomycetota</taxon>
        <taxon>Actinomycetes</taxon>
        <taxon>Streptosporangiales</taxon>
        <taxon>Streptosporangiaceae</taxon>
        <taxon>Nonomuraea</taxon>
    </lineage>
</organism>
<dbReference type="EMBL" id="CP017717">
    <property type="protein sequence ID" value="AQZ63342.1"/>
    <property type="molecule type" value="Genomic_DNA"/>
</dbReference>
<dbReference type="Gene3D" id="3.40.50.2300">
    <property type="match status" value="1"/>
</dbReference>
<dbReference type="RefSeq" id="WP_080039516.1">
    <property type="nucleotide sequence ID" value="NZ_CP017717.1"/>
</dbReference>
<evidence type="ECO:0000256" key="1">
    <source>
        <dbReference type="ARBA" id="ARBA00004196"/>
    </source>
</evidence>
<comment type="subcellular location">
    <subcellularLocation>
        <location evidence="1">Cell envelope</location>
    </subcellularLocation>
</comment>
<dbReference type="AlphaFoldDB" id="A0A1U9ZZH4"/>
<evidence type="ECO:0000256" key="3">
    <source>
        <dbReference type="ARBA" id="ARBA00022729"/>
    </source>
</evidence>
<evidence type="ECO:0000256" key="2">
    <source>
        <dbReference type="ARBA" id="ARBA00007639"/>
    </source>
</evidence>
<dbReference type="OrthoDB" id="9813037at2"/>
<keyword evidence="5" id="KW-1185">Reference proteome</keyword>
<dbReference type="SUPFAM" id="SSF53822">
    <property type="entry name" value="Periplasmic binding protein-like I"/>
    <property type="match status" value="1"/>
</dbReference>
<evidence type="ECO:0000313" key="4">
    <source>
        <dbReference type="EMBL" id="AQZ63342.1"/>
    </source>
</evidence>
<dbReference type="Proteomes" id="UP000190797">
    <property type="component" value="Chromosome"/>
</dbReference>
<dbReference type="PANTHER" id="PTHR46847:SF1">
    <property type="entry name" value="D-ALLOSE-BINDING PERIPLASMIC PROTEIN-RELATED"/>
    <property type="match status" value="1"/>
</dbReference>
<protein>
    <recommendedName>
        <fullName evidence="6">Periplasmic binding protein domain-containing protein</fullName>
    </recommendedName>
</protein>
<dbReference type="KEGG" id="noa:BKM31_19420"/>
<proteinExistence type="inferred from homology"/>
<dbReference type="PANTHER" id="PTHR46847">
    <property type="entry name" value="D-ALLOSE-BINDING PERIPLASMIC PROTEIN-RELATED"/>
    <property type="match status" value="1"/>
</dbReference>
<comment type="similarity">
    <text evidence="2">Belongs to the bacterial solute-binding protein 2 family.</text>
</comment>
<gene>
    <name evidence="4" type="ORF">BKM31_19420</name>
</gene>
<reference evidence="5" key="1">
    <citation type="journal article" date="2017" name="Med. Chem. Commun.">
        <title>Nonomuraea sp. ATCC 55076 harbours the largest actinomycete chromosome to date and the kistamicin biosynthetic gene cluster.</title>
        <authorList>
            <person name="Nazari B."/>
            <person name="Forneris C.C."/>
            <person name="Gibson M.I."/>
            <person name="Moon K."/>
            <person name="Schramma K.R."/>
            <person name="Seyedsayamdost M.R."/>
        </authorList>
    </citation>
    <scope>NUCLEOTIDE SEQUENCE [LARGE SCALE GENOMIC DNA]</scope>
    <source>
        <strain evidence="5">ATCC 55076</strain>
    </source>
</reference>